<evidence type="ECO:0000256" key="6">
    <source>
        <dbReference type="PIRSR" id="PIRSR601834-1"/>
    </source>
</evidence>
<keyword evidence="10" id="KW-1185">Reference proteome</keyword>
<dbReference type="Gene3D" id="2.40.30.10">
    <property type="entry name" value="Translation factors"/>
    <property type="match status" value="1"/>
</dbReference>
<dbReference type="InterPro" id="IPR008333">
    <property type="entry name" value="Cbr1-like_FAD-bd_dom"/>
</dbReference>
<dbReference type="EMBL" id="NEDP02005174">
    <property type="protein sequence ID" value="OWF43058.1"/>
    <property type="molecule type" value="Genomic_DNA"/>
</dbReference>
<dbReference type="PANTHER" id="PTHR19370">
    <property type="entry name" value="NADH-CYTOCHROME B5 REDUCTASE"/>
    <property type="match status" value="1"/>
</dbReference>
<dbReference type="OrthoDB" id="432685at2759"/>
<feature type="binding site" evidence="6">
    <location>
        <position position="324"/>
    </location>
    <ligand>
        <name>FAD</name>
        <dbReference type="ChEBI" id="CHEBI:57692"/>
    </ligand>
</feature>
<feature type="region of interest" description="Disordered" evidence="7">
    <location>
        <begin position="104"/>
        <end position="195"/>
    </location>
</feature>
<dbReference type="InterPro" id="IPR019180">
    <property type="entry name" value="Oxidoreductase-like_N"/>
</dbReference>
<feature type="binding site" evidence="6">
    <location>
        <position position="325"/>
    </location>
    <ligand>
        <name>FAD</name>
        <dbReference type="ChEBI" id="CHEBI:57692"/>
    </ligand>
</feature>
<feature type="binding site" evidence="6">
    <location>
        <position position="301"/>
    </location>
    <ligand>
        <name>FAD</name>
        <dbReference type="ChEBI" id="CHEBI:57692"/>
    </ligand>
</feature>
<dbReference type="PROSITE" id="PS51384">
    <property type="entry name" value="FAD_FR"/>
    <property type="match status" value="1"/>
</dbReference>
<comment type="caution">
    <text evidence="9">The sequence shown here is derived from an EMBL/GenBank/DDBJ whole genome shotgun (WGS) entry which is preliminary data.</text>
</comment>
<dbReference type="STRING" id="6573.A0A210Q2S7"/>
<dbReference type="GO" id="GO:0016491">
    <property type="term" value="F:oxidoreductase activity"/>
    <property type="evidence" value="ECO:0007669"/>
    <property type="project" value="UniProtKB-KW"/>
</dbReference>
<gene>
    <name evidence="9" type="ORF">KP79_PYT08555</name>
</gene>
<dbReference type="SUPFAM" id="SSF52343">
    <property type="entry name" value="Ferredoxin reductase-like, C-terminal NADP-linked domain"/>
    <property type="match status" value="1"/>
</dbReference>
<keyword evidence="3 6" id="KW-0285">Flavoprotein</keyword>
<dbReference type="PRINTS" id="PR00406">
    <property type="entry name" value="CYTB5RDTASE"/>
</dbReference>
<name>A0A210Q2S7_MIZYE</name>
<dbReference type="AlphaFoldDB" id="A0A210Q2S7"/>
<sequence length="489" mass="55638">MSVNENLAVCSKDNAIVSNCDAWINEETILFVTKNAEDSSDNTLLPQHPDKPLNCDLLSPPPNRPLNCDLLPQPLDRPLNCDLLSQRPDRPLNCDLLSHQPDRPLNCDLLPQPLDRPPKRDLPNSQESLLDSTLLPVTLERPLNNDISNETPESSLDSHLLPQPPESPLDSDLFPHPPESPLDSDLLPQPPESPLDSDCCGTGCVPCVFDIHMQEMKIWERECNRVRQRRKDRHIGIQEESAEILVETEYHQFTLASITRNTKDTQLYRFHLPMDRSLGLKLGQHVILRGQVDGDIFTRQYTPVSDVKVTDYFELLIKLYEDGKMSQFIRTWRPGTKVDLRGPFGEFVYNPNKHARLLMLAAGSGIAPMAQVIQGVLDNEDDDTRIRLLYACNSYSEILLKSCLDEWTQFWNFSVLYVLSQEPVGDSSQYRYSDNIHLGRLDKDLLSNELQTPVVKGTRVLISGTKSFDKDMLKYCKILGIQDCDIHKF</sequence>
<feature type="binding site" evidence="6">
    <location>
        <position position="318"/>
    </location>
    <ligand>
        <name>FAD</name>
        <dbReference type="ChEBI" id="CHEBI:57692"/>
    </ligand>
</feature>
<evidence type="ECO:0000259" key="8">
    <source>
        <dbReference type="PROSITE" id="PS51384"/>
    </source>
</evidence>
<keyword evidence="4 6" id="KW-0274">FAD</keyword>
<comment type="cofactor">
    <cofactor evidence="1 6">
        <name>FAD</name>
        <dbReference type="ChEBI" id="CHEBI:57692"/>
    </cofactor>
</comment>
<dbReference type="Pfam" id="PF00175">
    <property type="entry name" value="NAD_binding_1"/>
    <property type="match status" value="1"/>
</dbReference>
<dbReference type="InterPro" id="IPR017938">
    <property type="entry name" value="Riboflavin_synthase-like_b-brl"/>
</dbReference>
<dbReference type="Pfam" id="PF00970">
    <property type="entry name" value="FAD_binding_6"/>
    <property type="match status" value="1"/>
</dbReference>
<dbReference type="SUPFAM" id="SSF63380">
    <property type="entry name" value="Riboflavin synthase domain-like"/>
    <property type="match status" value="1"/>
</dbReference>
<comment type="similarity">
    <text evidence="2">Belongs to the flavoprotein pyridine nucleotide cytochrome reductase family.</text>
</comment>
<evidence type="ECO:0000256" key="5">
    <source>
        <dbReference type="ARBA" id="ARBA00023002"/>
    </source>
</evidence>
<keyword evidence="5" id="KW-0560">Oxidoreductase</keyword>
<proteinExistence type="inferred from homology"/>
<feature type="domain" description="FAD-binding FR-type" evidence="8">
    <location>
        <begin position="248"/>
        <end position="350"/>
    </location>
</feature>
<feature type="binding site" evidence="6">
    <location>
        <position position="326"/>
    </location>
    <ligand>
        <name>FAD</name>
        <dbReference type="ChEBI" id="CHEBI:57692"/>
    </ligand>
</feature>
<feature type="binding site" evidence="6">
    <location>
        <position position="316"/>
    </location>
    <ligand>
        <name>FAD</name>
        <dbReference type="ChEBI" id="CHEBI:57692"/>
    </ligand>
</feature>
<dbReference type="Proteomes" id="UP000242188">
    <property type="component" value="Unassembled WGS sequence"/>
</dbReference>
<evidence type="ECO:0000256" key="1">
    <source>
        <dbReference type="ARBA" id="ARBA00001974"/>
    </source>
</evidence>
<evidence type="ECO:0000256" key="2">
    <source>
        <dbReference type="ARBA" id="ARBA00006105"/>
    </source>
</evidence>
<dbReference type="InterPro" id="IPR001834">
    <property type="entry name" value="CBR-like"/>
</dbReference>
<dbReference type="PANTHER" id="PTHR19370:SF184">
    <property type="entry name" value="NADH-CYTOCHROME B5 REDUCTASE-LIKE"/>
    <property type="match status" value="1"/>
</dbReference>
<evidence type="ECO:0000313" key="10">
    <source>
        <dbReference type="Proteomes" id="UP000242188"/>
    </source>
</evidence>
<dbReference type="Gene3D" id="3.40.50.80">
    <property type="entry name" value="Nucleotide-binding domain of ferredoxin-NADP reductase (FNR) module"/>
    <property type="match status" value="1"/>
</dbReference>
<reference evidence="9 10" key="1">
    <citation type="journal article" date="2017" name="Nat. Ecol. Evol.">
        <title>Scallop genome provides insights into evolution of bilaterian karyotype and development.</title>
        <authorList>
            <person name="Wang S."/>
            <person name="Zhang J."/>
            <person name="Jiao W."/>
            <person name="Li J."/>
            <person name="Xun X."/>
            <person name="Sun Y."/>
            <person name="Guo X."/>
            <person name="Huan P."/>
            <person name="Dong B."/>
            <person name="Zhang L."/>
            <person name="Hu X."/>
            <person name="Sun X."/>
            <person name="Wang J."/>
            <person name="Zhao C."/>
            <person name="Wang Y."/>
            <person name="Wang D."/>
            <person name="Huang X."/>
            <person name="Wang R."/>
            <person name="Lv J."/>
            <person name="Li Y."/>
            <person name="Zhang Z."/>
            <person name="Liu B."/>
            <person name="Lu W."/>
            <person name="Hui Y."/>
            <person name="Liang J."/>
            <person name="Zhou Z."/>
            <person name="Hou R."/>
            <person name="Li X."/>
            <person name="Liu Y."/>
            <person name="Li H."/>
            <person name="Ning X."/>
            <person name="Lin Y."/>
            <person name="Zhao L."/>
            <person name="Xing Q."/>
            <person name="Dou J."/>
            <person name="Li Y."/>
            <person name="Mao J."/>
            <person name="Guo H."/>
            <person name="Dou H."/>
            <person name="Li T."/>
            <person name="Mu C."/>
            <person name="Jiang W."/>
            <person name="Fu Q."/>
            <person name="Fu X."/>
            <person name="Miao Y."/>
            <person name="Liu J."/>
            <person name="Yu Q."/>
            <person name="Li R."/>
            <person name="Liao H."/>
            <person name="Li X."/>
            <person name="Kong Y."/>
            <person name="Jiang Z."/>
            <person name="Chourrout D."/>
            <person name="Li R."/>
            <person name="Bao Z."/>
        </authorList>
    </citation>
    <scope>NUCLEOTIDE SEQUENCE [LARGE SCALE GENOMIC DNA]</scope>
    <source>
        <strain evidence="9 10">PY_sf001</strain>
    </source>
</reference>
<dbReference type="InterPro" id="IPR001433">
    <property type="entry name" value="OxRdtase_FAD/NAD-bd"/>
</dbReference>
<dbReference type="Pfam" id="PF09791">
    <property type="entry name" value="Oxidored-like"/>
    <property type="match status" value="1"/>
</dbReference>
<accession>A0A210Q2S7</accession>
<evidence type="ECO:0000256" key="4">
    <source>
        <dbReference type="ARBA" id="ARBA00022827"/>
    </source>
</evidence>
<dbReference type="InterPro" id="IPR039261">
    <property type="entry name" value="FNR_nucleotide-bd"/>
</dbReference>
<feature type="compositionally biased region" description="Polar residues" evidence="7">
    <location>
        <begin position="145"/>
        <end position="157"/>
    </location>
</feature>
<evidence type="ECO:0000256" key="3">
    <source>
        <dbReference type="ARBA" id="ARBA00022630"/>
    </source>
</evidence>
<evidence type="ECO:0000256" key="7">
    <source>
        <dbReference type="SAM" id="MobiDB-lite"/>
    </source>
</evidence>
<organism evidence="9 10">
    <name type="scientific">Mizuhopecten yessoensis</name>
    <name type="common">Japanese scallop</name>
    <name type="synonym">Patinopecten yessoensis</name>
    <dbReference type="NCBI Taxonomy" id="6573"/>
    <lineage>
        <taxon>Eukaryota</taxon>
        <taxon>Metazoa</taxon>
        <taxon>Spiralia</taxon>
        <taxon>Lophotrochozoa</taxon>
        <taxon>Mollusca</taxon>
        <taxon>Bivalvia</taxon>
        <taxon>Autobranchia</taxon>
        <taxon>Pteriomorphia</taxon>
        <taxon>Pectinida</taxon>
        <taxon>Pectinoidea</taxon>
        <taxon>Pectinidae</taxon>
        <taxon>Mizuhopecten</taxon>
    </lineage>
</organism>
<protein>
    <submittedName>
        <fullName evidence="9">NADH-cytochrome b5 reductase-like</fullName>
    </submittedName>
</protein>
<dbReference type="CDD" id="cd06183">
    <property type="entry name" value="cyt_b5_reduct_like"/>
    <property type="match status" value="1"/>
</dbReference>
<feature type="binding site" evidence="6">
    <location>
        <position position="299"/>
    </location>
    <ligand>
        <name>FAD</name>
        <dbReference type="ChEBI" id="CHEBI:57692"/>
    </ligand>
</feature>
<dbReference type="InterPro" id="IPR017927">
    <property type="entry name" value="FAD-bd_FR_type"/>
</dbReference>
<evidence type="ECO:0000313" key="9">
    <source>
        <dbReference type="EMBL" id="OWF43058.1"/>
    </source>
</evidence>